<feature type="compositionally biased region" description="Polar residues" evidence="1">
    <location>
        <begin position="1"/>
        <end position="10"/>
    </location>
</feature>
<comment type="caution">
    <text evidence="2">The sequence shown here is derived from an EMBL/GenBank/DDBJ whole genome shotgun (WGS) entry which is preliminary data.</text>
</comment>
<feature type="compositionally biased region" description="Polar residues" evidence="1">
    <location>
        <begin position="160"/>
        <end position="169"/>
    </location>
</feature>
<organism evidence="2 3">
    <name type="scientific">Pan troglodytes</name>
    <name type="common">Chimpanzee</name>
    <dbReference type="NCBI Taxonomy" id="9598"/>
    <lineage>
        <taxon>Eukaryota</taxon>
        <taxon>Metazoa</taxon>
        <taxon>Chordata</taxon>
        <taxon>Craniata</taxon>
        <taxon>Vertebrata</taxon>
        <taxon>Euteleostomi</taxon>
        <taxon>Mammalia</taxon>
        <taxon>Eutheria</taxon>
        <taxon>Euarchontoglires</taxon>
        <taxon>Primates</taxon>
        <taxon>Haplorrhini</taxon>
        <taxon>Catarrhini</taxon>
        <taxon>Hominidae</taxon>
        <taxon>Pan</taxon>
    </lineage>
</organism>
<evidence type="ECO:0000313" key="2">
    <source>
        <dbReference type="EMBL" id="PNI21554.1"/>
    </source>
</evidence>
<feature type="compositionally biased region" description="Polar residues" evidence="1">
    <location>
        <begin position="20"/>
        <end position="33"/>
    </location>
</feature>
<feature type="region of interest" description="Disordered" evidence="1">
    <location>
        <begin position="1"/>
        <end position="130"/>
    </location>
</feature>
<dbReference type="AlphaFoldDB" id="A0A2J8JFL0"/>
<feature type="compositionally biased region" description="Polar residues" evidence="1">
    <location>
        <begin position="99"/>
        <end position="113"/>
    </location>
</feature>
<reference evidence="2 3" key="1">
    <citation type="submission" date="2017-12" db="EMBL/GenBank/DDBJ databases">
        <title>High-resolution comparative analysis of great ape genomes.</title>
        <authorList>
            <person name="Pollen A."/>
            <person name="Hastie A."/>
            <person name="Hormozdiari F."/>
            <person name="Dougherty M."/>
            <person name="Liu R."/>
            <person name="Chaisson M."/>
            <person name="Hoppe E."/>
            <person name="Hill C."/>
            <person name="Pang A."/>
            <person name="Hillier L."/>
            <person name="Baker C."/>
            <person name="Armstrong J."/>
            <person name="Shendure J."/>
            <person name="Paten B."/>
            <person name="Wilson R."/>
            <person name="Chao H."/>
            <person name="Schneider V."/>
            <person name="Ventura M."/>
            <person name="Kronenberg Z."/>
            <person name="Murali S."/>
            <person name="Gordon D."/>
            <person name="Cantsilieris S."/>
            <person name="Munson K."/>
            <person name="Nelson B."/>
            <person name="Raja A."/>
            <person name="Underwood J."/>
            <person name="Diekhans M."/>
            <person name="Fiddes I."/>
            <person name="Haussler D."/>
            <person name="Eichler E."/>
        </authorList>
    </citation>
    <scope>NUCLEOTIDE SEQUENCE [LARGE SCALE GENOMIC DNA]</scope>
    <source>
        <strain evidence="2">Yerkes chimp pedigree #C0471</strain>
    </source>
</reference>
<gene>
    <name evidence="2" type="ORF">CK820_G0047935</name>
</gene>
<name>A0A2J8JFL0_PANTR</name>
<sequence length="211" mass="22644">GKHQPRSAQVGSRLDALQGPKTQHSIHTVTCKSPRQKEDRSPKPPQAPEHPEEHGRQSHSSSSFASGTLQDTWRLLDLGSSPSGVTSQGNSAPGPHSFWNLQTNSIRPSSQCAERQAQKHAPTWGPLPPFWRGSALAPDANLALCAVQLESNGGAETPWRVTSHTAGAPSSSSSRQEPRQDAGRHCHPRDEDSSPGKGQDHRSLPVSSCKS</sequence>
<protein>
    <submittedName>
        <fullName evidence="2">CCDC57 isoform 16</fullName>
    </submittedName>
</protein>
<evidence type="ECO:0000256" key="1">
    <source>
        <dbReference type="SAM" id="MobiDB-lite"/>
    </source>
</evidence>
<feature type="region of interest" description="Disordered" evidence="1">
    <location>
        <begin position="154"/>
        <end position="211"/>
    </location>
</feature>
<dbReference type="EMBL" id="NBAG03000462">
    <property type="protein sequence ID" value="PNI21554.1"/>
    <property type="molecule type" value="Genomic_DNA"/>
</dbReference>
<dbReference type="PANTHER" id="PTHR46725:SF1">
    <property type="entry name" value="COILED-COIL DOMAIN-CONTAINING PROTEIN 57"/>
    <property type="match status" value="1"/>
</dbReference>
<dbReference type="Proteomes" id="UP000236370">
    <property type="component" value="Unassembled WGS sequence"/>
</dbReference>
<evidence type="ECO:0000313" key="3">
    <source>
        <dbReference type="Proteomes" id="UP000236370"/>
    </source>
</evidence>
<dbReference type="PANTHER" id="PTHR46725">
    <property type="entry name" value="COILED-COIL DOMAIN-CONTAINING PROTEIN 57"/>
    <property type="match status" value="1"/>
</dbReference>
<dbReference type="InterPro" id="IPR042481">
    <property type="entry name" value="CCDC57"/>
</dbReference>
<accession>A0A2J8JFL0</accession>
<proteinExistence type="predicted"/>
<feature type="compositionally biased region" description="Basic and acidic residues" evidence="1">
    <location>
        <begin position="176"/>
        <end position="203"/>
    </location>
</feature>
<feature type="compositionally biased region" description="Polar residues" evidence="1">
    <location>
        <begin position="80"/>
        <end position="91"/>
    </location>
</feature>
<feature type="compositionally biased region" description="Polar residues" evidence="1">
    <location>
        <begin position="58"/>
        <end position="71"/>
    </location>
</feature>
<feature type="non-terminal residue" evidence="2">
    <location>
        <position position="1"/>
    </location>
</feature>